<sequence length="476" mass="50952">MNMNQTKQNLSEWASEFLEERLSQAAATIRKPELASELRSKISDVVNSLPGSAAREVERFFDAARQHAATLADYIHPENSINTASINASGTLMLGGCGIPVALAMQHPLLFHATHQNATARNSVQRALQTASIKLTGHHVLAADSIEAAIVAVAKSERGTEIFVVPRSQAIQLPSGISLPDLLRSANCKVVEVGSVDGWSPESVRSELKDDLEKCGLVTADRIVDGTVGEPVVSEPPNDTVAGLRRLMHVAPYVAPYVAPRALDDLVNPAIPTLQQRSRDVLLITSGDGLLGGPALGLIFGESTCLQPISQSRDWCWLQADLTAQATMILALQIWIDGAAPEGSILAMLETKHANLVDRAMRIKNRLEQAGYQATVCSEQVVARLWPGASWSLPSVEIEIRPAADSNESVEALAKRLNQSNPMLLCKTTGDGVVINLRWVAPALDAKLAKVVTAGCDEMTTIPAGDGQPDICAIED</sequence>
<protein>
    <submittedName>
        <fullName evidence="4">L-seryl-tRNA(Sec) selenium transferase</fullName>
        <ecNumber evidence="4">2.9.1.1</ecNumber>
    </submittedName>
</protein>
<dbReference type="RefSeq" id="WP_145346916.1">
    <property type="nucleotide sequence ID" value="NZ_CP036261.1"/>
</dbReference>
<dbReference type="KEGG" id="ruv:EC9_34850"/>
<dbReference type="InterPro" id="IPR015421">
    <property type="entry name" value="PyrdxlP-dep_Trfase_major"/>
</dbReference>
<dbReference type="Pfam" id="PF03841">
    <property type="entry name" value="SelA"/>
    <property type="match status" value="1"/>
</dbReference>
<dbReference type="Gene3D" id="3.40.640.10">
    <property type="entry name" value="Type I PLP-dependent aspartate aminotransferase-like (Major domain)"/>
    <property type="match status" value="1"/>
</dbReference>
<accession>A0A517M335</accession>
<name>A0A517M335_9BACT</name>
<keyword evidence="5" id="KW-1185">Reference proteome</keyword>
<organism evidence="4 5">
    <name type="scientific">Rosistilla ulvae</name>
    <dbReference type="NCBI Taxonomy" id="1930277"/>
    <lineage>
        <taxon>Bacteria</taxon>
        <taxon>Pseudomonadati</taxon>
        <taxon>Planctomycetota</taxon>
        <taxon>Planctomycetia</taxon>
        <taxon>Pirellulales</taxon>
        <taxon>Pirellulaceae</taxon>
        <taxon>Rosistilla</taxon>
    </lineage>
</organism>
<gene>
    <name evidence="4" type="primary">selA</name>
    <name evidence="4" type="ORF">EC9_34850</name>
</gene>
<dbReference type="GO" id="GO:0004125">
    <property type="term" value="F:L-seryl-tRNA(Sec) selenium transferase activity"/>
    <property type="evidence" value="ECO:0007669"/>
    <property type="project" value="UniProtKB-EC"/>
</dbReference>
<dbReference type="OrthoDB" id="247355at2"/>
<comment type="cofactor">
    <cofactor evidence="1">
        <name>pyridoxal 5'-phosphate</name>
        <dbReference type="ChEBI" id="CHEBI:597326"/>
    </cofactor>
</comment>
<reference evidence="4 5" key="1">
    <citation type="submission" date="2019-02" db="EMBL/GenBank/DDBJ databases">
        <title>Deep-cultivation of Planctomycetes and their phenomic and genomic characterization uncovers novel biology.</title>
        <authorList>
            <person name="Wiegand S."/>
            <person name="Jogler M."/>
            <person name="Boedeker C."/>
            <person name="Pinto D."/>
            <person name="Vollmers J."/>
            <person name="Rivas-Marin E."/>
            <person name="Kohn T."/>
            <person name="Peeters S.H."/>
            <person name="Heuer A."/>
            <person name="Rast P."/>
            <person name="Oberbeckmann S."/>
            <person name="Bunk B."/>
            <person name="Jeske O."/>
            <person name="Meyerdierks A."/>
            <person name="Storesund J.E."/>
            <person name="Kallscheuer N."/>
            <person name="Luecker S."/>
            <person name="Lage O.M."/>
            <person name="Pohl T."/>
            <person name="Merkel B.J."/>
            <person name="Hornburger P."/>
            <person name="Mueller R.-W."/>
            <person name="Bruemmer F."/>
            <person name="Labrenz M."/>
            <person name="Spormann A.M."/>
            <person name="Op den Camp H."/>
            <person name="Overmann J."/>
            <person name="Amann R."/>
            <person name="Jetten M.S.M."/>
            <person name="Mascher T."/>
            <person name="Medema M.H."/>
            <person name="Devos D.P."/>
            <person name="Kaster A.-K."/>
            <person name="Ovreas L."/>
            <person name="Rohde M."/>
            <person name="Galperin M.Y."/>
            <person name="Jogler C."/>
        </authorList>
    </citation>
    <scope>NUCLEOTIDE SEQUENCE [LARGE SCALE GENOMIC DNA]</scope>
    <source>
        <strain evidence="4 5">EC9</strain>
    </source>
</reference>
<comment type="similarity">
    <text evidence="3">Belongs to the SelA family.</text>
</comment>
<dbReference type="PANTHER" id="PTHR32328:SF0">
    <property type="entry name" value="L-SERYL-TRNA(SEC) SELENIUM TRANSFERASE"/>
    <property type="match status" value="1"/>
</dbReference>
<dbReference type="AlphaFoldDB" id="A0A517M335"/>
<dbReference type="EMBL" id="CP036261">
    <property type="protein sequence ID" value="QDS89288.1"/>
    <property type="molecule type" value="Genomic_DNA"/>
</dbReference>
<evidence type="ECO:0000256" key="1">
    <source>
        <dbReference type="ARBA" id="ARBA00001933"/>
    </source>
</evidence>
<keyword evidence="2" id="KW-0663">Pyridoxal phosphate</keyword>
<dbReference type="Proteomes" id="UP000319557">
    <property type="component" value="Chromosome"/>
</dbReference>
<evidence type="ECO:0000313" key="4">
    <source>
        <dbReference type="EMBL" id="QDS89288.1"/>
    </source>
</evidence>
<evidence type="ECO:0000313" key="5">
    <source>
        <dbReference type="Proteomes" id="UP000319557"/>
    </source>
</evidence>
<evidence type="ECO:0000256" key="2">
    <source>
        <dbReference type="ARBA" id="ARBA00022898"/>
    </source>
</evidence>
<evidence type="ECO:0000256" key="3">
    <source>
        <dbReference type="ARBA" id="ARBA00044507"/>
    </source>
</evidence>
<dbReference type="PANTHER" id="PTHR32328">
    <property type="entry name" value="L-SERYL-TRNA(SEC) SELENIUM TRANSFERASE"/>
    <property type="match status" value="1"/>
</dbReference>
<proteinExistence type="inferred from homology"/>
<dbReference type="Gene3D" id="3.90.1150.180">
    <property type="match status" value="1"/>
</dbReference>
<dbReference type="EC" id="2.9.1.1" evidence="4"/>
<keyword evidence="4" id="KW-0808">Transferase</keyword>
<dbReference type="InterPro" id="IPR018319">
    <property type="entry name" value="SelA-like"/>
</dbReference>